<feature type="region of interest" description="Disordered" evidence="1">
    <location>
        <begin position="124"/>
        <end position="169"/>
    </location>
</feature>
<sequence length="460" mass="50230">MGRHDKSIADMVARYGIRPPARAPTRQAPTNNDPTDGPFAWASGETQHEQPIAPPTRMPAQSSVGAQTWLSPFPVGATSTARTDTTTFQIAIRSAPSRSTPSNEFITLPVSPPHAATRQAINSMAQPPTRCKRKPPSQPQTSQAAIKRPRVLPMASARTTTSQPNQSEENRVFEAPVVYPIQPRPPARMPSACAPITVSVPGTASLEVRLPMGGARVTIPMARAEAMRPSMDVNPGANMHQSVFASHSTSTLAIDAMPQELALTPATSARRTIARANDNEAQQQGGFTPRHPNGQTPSQARMAPPARPSTPSTAPTMDVAPLQVAWTMATEARVTPTISRARREAAHKFRAAIAFCLGVVDETKHRYLLIPSLTLREKCENCEAILWKEEKSNEVSPCCNKGKYKIKSVQWLDMFDMQVAHGQYGQHAGASRCDRLQFHHDVDAYIRLFYSPEFLDASRK</sequence>
<evidence type="ECO:0000256" key="1">
    <source>
        <dbReference type="SAM" id="MobiDB-lite"/>
    </source>
</evidence>
<gene>
    <name evidence="2" type="ORF">AaE_011501</name>
</gene>
<feature type="region of interest" description="Disordered" evidence="1">
    <location>
        <begin position="278"/>
        <end position="313"/>
    </location>
</feature>
<dbReference type="Proteomes" id="UP000469452">
    <property type="component" value="Unassembled WGS sequence"/>
</dbReference>
<organism evidence="2 3">
    <name type="scientific">Aphanomyces astaci</name>
    <name type="common">Crayfish plague agent</name>
    <dbReference type="NCBI Taxonomy" id="112090"/>
    <lineage>
        <taxon>Eukaryota</taxon>
        <taxon>Sar</taxon>
        <taxon>Stramenopiles</taxon>
        <taxon>Oomycota</taxon>
        <taxon>Saprolegniomycetes</taxon>
        <taxon>Saprolegniales</taxon>
        <taxon>Verrucalvaceae</taxon>
        <taxon>Aphanomyces</taxon>
    </lineage>
</organism>
<dbReference type="EMBL" id="VJMI01017185">
    <property type="protein sequence ID" value="KAF0714746.1"/>
    <property type="molecule type" value="Genomic_DNA"/>
</dbReference>
<evidence type="ECO:0000313" key="3">
    <source>
        <dbReference type="Proteomes" id="UP000469452"/>
    </source>
</evidence>
<accession>A0A6A4ZPX4</accession>
<feature type="compositionally biased region" description="Low complexity" evidence="1">
    <location>
        <begin position="18"/>
        <end position="30"/>
    </location>
</feature>
<name>A0A6A4ZPX4_APHAT</name>
<feature type="region of interest" description="Disordered" evidence="1">
    <location>
        <begin position="1"/>
        <end position="60"/>
    </location>
</feature>
<evidence type="ECO:0000313" key="2">
    <source>
        <dbReference type="EMBL" id="KAF0714746.1"/>
    </source>
</evidence>
<feature type="compositionally biased region" description="Low complexity" evidence="1">
    <location>
        <begin position="300"/>
        <end position="313"/>
    </location>
</feature>
<dbReference type="AlphaFoldDB" id="A0A6A4ZPX4"/>
<feature type="compositionally biased region" description="Polar residues" evidence="1">
    <location>
        <begin position="157"/>
        <end position="167"/>
    </location>
</feature>
<proteinExistence type="predicted"/>
<comment type="caution">
    <text evidence="2">The sequence shown here is derived from an EMBL/GenBank/DDBJ whole genome shotgun (WGS) entry which is preliminary data.</text>
</comment>
<protein>
    <submittedName>
        <fullName evidence="2">Uncharacterized protein</fullName>
    </submittedName>
</protein>
<dbReference type="VEuPathDB" id="FungiDB:H257_16811"/>
<reference evidence="2 3" key="1">
    <citation type="submission" date="2019-06" db="EMBL/GenBank/DDBJ databases">
        <title>Genomics analysis of Aphanomyces spp. identifies a new class of oomycete effector associated with host adaptation.</title>
        <authorList>
            <person name="Gaulin E."/>
        </authorList>
    </citation>
    <scope>NUCLEOTIDE SEQUENCE [LARGE SCALE GENOMIC DNA]</scope>
    <source>
        <strain evidence="2 3">E</strain>
    </source>
</reference>